<organism evidence="1 2">
    <name type="scientific">Desulfobacula toluolica (strain DSM 7467 / Tol2)</name>
    <dbReference type="NCBI Taxonomy" id="651182"/>
    <lineage>
        <taxon>Bacteria</taxon>
        <taxon>Pseudomonadati</taxon>
        <taxon>Thermodesulfobacteriota</taxon>
        <taxon>Desulfobacteria</taxon>
        <taxon>Desulfobacterales</taxon>
        <taxon>Desulfobacteraceae</taxon>
        <taxon>Desulfobacula</taxon>
    </lineage>
</organism>
<evidence type="ECO:0000313" key="2">
    <source>
        <dbReference type="Proteomes" id="UP000007347"/>
    </source>
</evidence>
<accession>K0NT13</accession>
<dbReference type="AlphaFoldDB" id="K0NT13"/>
<dbReference type="STRING" id="651182.TOL2_C40120"/>
<dbReference type="EMBL" id="FO203503">
    <property type="protein sequence ID" value="CCK82167.1"/>
    <property type="molecule type" value="Genomic_DNA"/>
</dbReference>
<protein>
    <submittedName>
        <fullName evidence="1">Uncharacterized protein</fullName>
    </submittedName>
</protein>
<dbReference type="Proteomes" id="UP000007347">
    <property type="component" value="Chromosome"/>
</dbReference>
<proteinExistence type="predicted"/>
<sequence length="522" mass="59205">MKIEIEQDKFWNDERLNSYLKVRTNDENAQPLSEYAEAIERSLKRSIFALADLQQELICREGMNGAMQHCQLGNSGASNADFEWIEYDYSEYTVEELKKLQESWSVELFPGEEISIAESDRINAELQYAGSELHLISGMFSGYRKVLLGRCRKVNGKGNTFYLEVLEEHAKTPGVADNIASLSQPGLYAILIEGCARIAAIKYKPFLRMALSEVNDQGNPKTLSTLQKRLCLALIRSYITRLGKDDTRLMKELTRDVELQSRLYCQGQLNQHLVFGLDNIALINALGSNLKSLECSTHHPKLGDFKGMVVFTECGAETGGTLFEINRIARIDPIRAREMLLMFLSDYIYMDIRGQFEEKSLMVLAAFLPCICGGVLSLEALERAIKWWNDYINGPFIHFLSEIQALVLAARHYNPPDSDHIISRDLVEAQLIKFLSDNASNPLTLKEKKKREKSFAWVNAMWSNRLLLMSRLGLEDYTELAGRVFEFVPKTNASMVSAIHPGWTGRKSDLKGIVEILCQETI</sequence>
<reference evidence="1 2" key="1">
    <citation type="journal article" date="2013" name="Environ. Microbiol.">
        <title>Complete genome, catabolic sub-proteomes and key-metabolites of Desulfobacula toluolica Tol2, a marine, aromatic compound-degrading, sulfate-reducing bacterium.</title>
        <authorList>
            <person name="Wohlbrand L."/>
            <person name="Jacob J.H."/>
            <person name="Kube M."/>
            <person name="Mussmann M."/>
            <person name="Jarling R."/>
            <person name="Beck A."/>
            <person name="Amann R."/>
            <person name="Wilkes H."/>
            <person name="Reinhardt R."/>
            <person name="Rabus R."/>
        </authorList>
    </citation>
    <scope>NUCLEOTIDE SEQUENCE [LARGE SCALE GENOMIC DNA]</scope>
    <source>
        <strain evidence="2">DSM 7467 / Tol2</strain>
    </source>
</reference>
<dbReference type="RefSeq" id="WP_014959347.1">
    <property type="nucleotide sequence ID" value="NC_018645.1"/>
</dbReference>
<dbReference type="KEGG" id="dto:TOL2_C40120"/>
<name>K0NT13_DESTT</name>
<dbReference type="HOGENOM" id="CLU_521507_0_0_7"/>
<keyword evidence="2" id="KW-1185">Reference proteome</keyword>
<gene>
    <name evidence="1" type="ordered locus">TOL2_C40120</name>
</gene>
<evidence type="ECO:0000313" key="1">
    <source>
        <dbReference type="EMBL" id="CCK82167.1"/>
    </source>
</evidence>